<dbReference type="GO" id="GO:0005385">
    <property type="term" value="F:zinc ion transmembrane transporter activity"/>
    <property type="evidence" value="ECO:0007669"/>
    <property type="project" value="TreeGrafter"/>
</dbReference>
<keyword evidence="3 8" id="KW-0812">Transmembrane</keyword>
<comment type="subcellular location">
    <subcellularLocation>
        <location evidence="1">Membrane</location>
        <topology evidence="1">Multi-pass membrane protein</topology>
    </subcellularLocation>
</comment>
<organism evidence="10 11">
    <name type="scientific">Beauveria bassiana</name>
    <name type="common">White muscardine disease fungus</name>
    <name type="synonym">Tritirachium shiotae</name>
    <dbReference type="NCBI Taxonomy" id="176275"/>
    <lineage>
        <taxon>Eukaryota</taxon>
        <taxon>Fungi</taxon>
        <taxon>Dikarya</taxon>
        <taxon>Ascomycota</taxon>
        <taxon>Pezizomycotina</taxon>
        <taxon>Sordariomycetes</taxon>
        <taxon>Hypocreomycetidae</taxon>
        <taxon>Hypocreales</taxon>
        <taxon>Cordycipitaceae</taxon>
        <taxon>Beauveria</taxon>
    </lineage>
</organism>
<gene>
    <name evidence="10" type="primary">zhf1_0</name>
    <name evidence="10" type="ORF">BM221_003613</name>
</gene>
<evidence type="ECO:0000256" key="3">
    <source>
        <dbReference type="ARBA" id="ARBA00022692"/>
    </source>
</evidence>
<sequence>MGRFRFDRRNRLVATIAISLAFFVAEIAAERSAGLRCGFSSPPGRQSIRLRKTSVLTYVQVSEGSTPAPPGYTFGWQRATLLGAFFNGVFLLALGISILVQAIERFINISQHDDDHGHGHSHSHHDDKEPQTQVSEEAIESNVAVGDSDKGSELSASVAFFGN</sequence>
<dbReference type="PANTHER" id="PTHR45820">
    <property type="entry name" value="FI23527P1"/>
    <property type="match status" value="1"/>
</dbReference>
<accession>A0A2N6NV55</accession>
<comment type="caution">
    <text evidence="10">The sequence shown here is derived from an EMBL/GenBank/DDBJ whole genome shotgun (WGS) entry which is preliminary data.</text>
</comment>
<dbReference type="GO" id="GO:0016020">
    <property type="term" value="C:membrane"/>
    <property type="evidence" value="ECO:0007669"/>
    <property type="project" value="UniProtKB-SubCell"/>
</dbReference>
<dbReference type="AlphaFoldDB" id="A0A2N6NV55"/>
<keyword evidence="6 8" id="KW-0472">Membrane</keyword>
<feature type="domain" description="Cation efflux protein transmembrane" evidence="9">
    <location>
        <begin position="64"/>
        <end position="116"/>
    </location>
</feature>
<dbReference type="Proteomes" id="UP000235728">
    <property type="component" value="Unassembled WGS sequence"/>
</dbReference>
<evidence type="ECO:0000256" key="4">
    <source>
        <dbReference type="ARBA" id="ARBA00022833"/>
    </source>
</evidence>
<dbReference type="Gene3D" id="1.20.1510.10">
    <property type="entry name" value="Cation efflux protein transmembrane domain"/>
    <property type="match status" value="1"/>
</dbReference>
<evidence type="ECO:0000313" key="10">
    <source>
        <dbReference type="EMBL" id="PMB71146.1"/>
    </source>
</evidence>
<dbReference type="InterPro" id="IPR058533">
    <property type="entry name" value="Cation_efflux_TM"/>
</dbReference>
<evidence type="ECO:0000256" key="7">
    <source>
        <dbReference type="SAM" id="MobiDB-lite"/>
    </source>
</evidence>
<dbReference type="GO" id="GO:0006882">
    <property type="term" value="P:intracellular zinc ion homeostasis"/>
    <property type="evidence" value="ECO:0007669"/>
    <property type="project" value="TreeGrafter"/>
</dbReference>
<comment type="similarity">
    <text evidence="2">Belongs to the cation diffusion facilitator (CDF) transporter (TC 2.A.4) family. SLC30A subfamily.</text>
</comment>
<dbReference type="SUPFAM" id="SSF161111">
    <property type="entry name" value="Cation efflux protein transmembrane domain-like"/>
    <property type="match status" value="1"/>
</dbReference>
<evidence type="ECO:0000256" key="6">
    <source>
        <dbReference type="ARBA" id="ARBA00023136"/>
    </source>
</evidence>
<keyword evidence="5 8" id="KW-1133">Transmembrane helix</keyword>
<proteinExistence type="inferred from homology"/>
<dbReference type="EMBL" id="MRVG01000003">
    <property type="protein sequence ID" value="PMB71146.1"/>
    <property type="molecule type" value="Genomic_DNA"/>
</dbReference>
<dbReference type="InterPro" id="IPR027469">
    <property type="entry name" value="Cation_efflux_TMD_sf"/>
</dbReference>
<protein>
    <submittedName>
        <fullName evidence="10">Zinc homeostasis factor 1</fullName>
    </submittedName>
</protein>
<reference evidence="10 11" key="1">
    <citation type="journal article" date="2016" name="Appl. Microbiol. Biotechnol.">
        <title>Characterization of T-DNA insertion mutants with decreased virulence in the entomopathogenic fungus Beauveria bassiana JEF-007.</title>
        <authorList>
            <person name="Kim S."/>
            <person name="Lee S.J."/>
            <person name="Nai Y.S."/>
            <person name="Yu J.S."/>
            <person name="Lee M.R."/>
            <person name="Yang Y.T."/>
            <person name="Kim J.S."/>
        </authorList>
    </citation>
    <scope>NUCLEOTIDE SEQUENCE [LARGE SCALE GENOMIC DNA]</scope>
    <source>
        <strain evidence="10 11">JEF-007</strain>
    </source>
</reference>
<feature type="region of interest" description="Disordered" evidence="7">
    <location>
        <begin position="113"/>
        <end position="135"/>
    </location>
</feature>
<keyword evidence="4" id="KW-0862">Zinc</keyword>
<evidence type="ECO:0000259" key="9">
    <source>
        <dbReference type="Pfam" id="PF01545"/>
    </source>
</evidence>
<evidence type="ECO:0000256" key="8">
    <source>
        <dbReference type="SAM" id="Phobius"/>
    </source>
</evidence>
<evidence type="ECO:0000256" key="1">
    <source>
        <dbReference type="ARBA" id="ARBA00004141"/>
    </source>
</evidence>
<dbReference type="PANTHER" id="PTHR45820:SF5">
    <property type="entry name" value="DIFFUSION FACILITATOR FAMILY METAL ION TRANSPORTER, PUTATIVE-RELATED"/>
    <property type="match status" value="1"/>
</dbReference>
<dbReference type="Pfam" id="PF01545">
    <property type="entry name" value="Cation_efflux"/>
    <property type="match status" value="1"/>
</dbReference>
<evidence type="ECO:0000256" key="5">
    <source>
        <dbReference type="ARBA" id="ARBA00022989"/>
    </source>
</evidence>
<name>A0A2N6NV55_BEABA</name>
<evidence type="ECO:0000313" key="11">
    <source>
        <dbReference type="Proteomes" id="UP000235728"/>
    </source>
</evidence>
<evidence type="ECO:0000256" key="2">
    <source>
        <dbReference type="ARBA" id="ARBA00008873"/>
    </source>
</evidence>
<feature type="compositionally biased region" description="Basic and acidic residues" evidence="7">
    <location>
        <begin position="113"/>
        <end position="130"/>
    </location>
</feature>
<feature type="transmembrane region" description="Helical" evidence="8">
    <location>
        <begin position="79"/>
        <end position="100"/>
    </location>
</feature>